<name>A0A7S0GTA9_MICPS</name>
<protein>
    <submittedName>
        <fullName evidence="2">Uncharacterized protein</fullName>
    </submittedName>
</protein>
<accession>A0A7S0GTA9</accession>
<feature type="signal peptide" evidence="1">
    <location>
        <begin position="1"/>
        <end position="20"/>
    </location>
</feature>
<dbReference type="EMBL" id="HBEN01004421">
    <property type="protein sequence ID" value="CAD8435447.1"/>
    <property type="molecule type" value="Transcribed_RNA"/>
</dbReference>
<reference evidence="2" key="1">
    <citation type="submission" date="2021-01" db="EMBL/GenBank/DDBJ databases">
        <authorList>
            <person name="Corre E."/>
            <person name="Pelletier E."/>
            <person name="Niang G."/>
            <person name="Scheremetjew M."/>
            <person name="Finn R."/>
            <person name="Kale V."/>
            <person name="Holt S."/>
            <person name="Cochrane G."/>
            <person name="Meng A."/>
            <person name="Brown T."/>
            <person name="Cohen L."/>
        </authorList>
    </citation>
    <scope>NUCLEOTIDE SEQUENCE</scope>
    <source>
        <strain evidence="2">CCAC1681</strain>
    </source>
</reference>
<proteinExistence type="predicted"/>
<feature type="chain" id="PRO_5031447941" evidence="1">
    <location>
        <begin position="21"/>
        <end position="694"/>
    </location>
</feature>
<evidence type="ECO:0000256" key="1">
    <source>
        <dbReference type="SAM" id="SignalP"/>
    </source>
</evidence>
<organism evidence="2">
    <name type="scientific">Micromonas pusilla</name>
    <name type="common">Picoplanktonic green alga</name>
    <name type="synonym">Chromulina pusilla</name>
    <dbReference type="NCBI Taxonomy" id="38833"/>
    <lineage>
        <taxon>Eukaryota</taxon>
        <taxon>Viridiplantae</taxon>
        <taxon>Chlorophyta</taxon>
        <taxon>Mamiellophyceae</taxon>
        <taxon>Mamiellales</taxon>
        <taxon>Mamiellaceae</taxon>
        <taxon>Micromonas</taxon>
    </lineage>
</organism>
<gene>
    <name evidence="2" type="ORF">MSP1401_LOCUS3591</name>
</gene>
<sequence length="694" mass="76156">MPRLIMKAAILAAGVSSASAWASMVAQEGAMEGAPGMAPGMAPGPAPGFADAPGPSVTAPFDPYAEPEYTKEKFDVFEHHTYTPTILESSVSKKKVEPSGDCKDYTWDENGVMSYGPVPCDDKPNYMEAAPTQTYVEHDGQLMAAVSIDPLIESIDDAHAKNCARVYADAMMSDMKMATATIDFPADAEEESCDALLAIFEYTEADGLCCQVVDTRRRALKSNTFVLEVDFDPTALDSPEVNRCVEKLKAADIAVEFSVGADPQEKLEALGLDSDAVSSFEDQVKNGQPMPITTPPNVVGAPLTGCYELDSSPPEGYVHAESNLEFDIQRGEHEGVKFEVESEKFTSLTCSEAPTHHFQGSDYCKGTEKCDETCRMIMPPKCNTTEASFGVCAPTVKTVCDAMDNSKTACTLASQKVLGATVSYNHLDVQNSPCISSIHKVTADAHEAYRIAYDEWVFAYNNASHACKVGTAIRDYNGMAFVQHHQNMDNIQKVSEMVCDDLDGFDFTKAHPKRKLLSTTNSTKNSETCSNIKQLIEEIKADTDLASRQIQCFASECMATKSLEAYKFQALENKFFEYNSTLFSYKSSVETYNNAVADKYLKKAAAEEAFDVFRPLKGDMTAKFHKDLEVYMSFASGAAEGNCGLTDCEMTAVCSFEMQYKFSDYVTKSERGCVRNDKPLVELCYSQEEEEARR</sequence>
<keyword evidence="1" id="KW-0732">Signal</keyword>
<evidence type="ECO:0000313" key="2">
    <source>
        <dbReference type="EMBL" id="CAD8435447.1"/>
    </source>
</evidence>
<dbReference type="AlphaFoldDB" id="A0A7S0GTA9"/>